<keyword evidence="3 6" id="KW-0479">Metal-binding</keyword>
<dbReference type="InterPro" id="IPR010980">
    <property type="entry name" value="Cyt_c/b562"/>
</dbReference>
<keyword evidence="5 6" id="KW-0408">Iron</keyword>
<keyword evidence="10" id="KW-1185">Reference proteome</keyword>
<reference evidence="9" key="2">
    <citation type="journal article" date="2020" name="Microorganisms">
        <title>Osmotic Adaptation and Compatible Solute Biosynthesis of Phototrophic Bacteria as Revealed from Genome Analyses.</title>
        <authorList>
            <person name="Imhoff J.F."/>
            <person name="Rahn T."/>
            <person name="Kunzel S."/>
            <person name="Keller A."/>
            <person name="Neulinger S.C."/>
        </authorList>
    </citation>
    <scope>NUCLEOTIDE SEQUENCE</scope>
    <source>
        <strain evidence="9">DSM 4395</strain>
    </source>
</reference>
<evidence type="ECO:0000313" key="10">
    <source>
        <dbReference type="Proteomes" id="UP001296967"/>
    </source>
</evidence>
<comment type="PTM">
    <text evidence="7">Binds 1 heme group per subunit.</text>
</comment>
<protein>
    <submittedName>
        <fullName evidence="9">Cytochrome C</fullName>
    </submittedName>
</protein>
<keyword evidence="2 7" id="KW-0349">Heme</keyword>
<evidence type="ECO:0000256" key="1">
    <source>
        <dbReference type="ARBA" id="ARBA00022448"/>
    </source>
</evidence>
<evidence type="ECO:0000313" key="9">
    <source>
        <dbReference type="EMBL" id="MBK5929492.1"/>
    </source>
</evidence>
<dbReference type="InterPro" id="IPR012127">
    <property type="entry name" value="Cyt_c_prime"/>
</dbReference>
<feature type="binding site" description="axial binding residue" evidence="6">
    <location>
        <position position="149"/>
    </location>
    <ligand>
        <name>heme c</name>
        <dbReference type="ChEBI" id="CHEBI:61717"/>
    </ligand>
    <ligandPart>
        <name>Fe</name>
        <dbReference type="ChEBI" id="CHEBI:18248"/>
    </ligandPart>
</feature>
<comment type="caution">
    <text evidence="9">The sequence shown here is derived from an EMBL/GenBank/DDBJ whole genome shotgun (WGS) entry which is preliminary data.</text>
</comment>
<dbReference type="Pfam" id="PF01322">
    <property type="entry name" value="Cytochrom_C_2"/>
    <property type="match status" value="1"/>
</dbReference>
<dbReference type="PRINTS" id="PR00608">
    <property type="entry name" value="CYTCHROMECII"/>
</dbReference>
<evidence type="ECO:0000256" key="5">
    <source>
        <dbReference type="ARBA" id="ARBA00023004"/>
    </source>
</evidence>
<feature type="chain" id="PRO_5042529196" evidence="8">
    <location>
        <begin position="25"/>
        <end position="155"/>
    </location>
</feature>
<evidence type="ECO:0000256" key="3">
    <source>
        <dbReference type="ARBA" id="ARBA00022723"/>
    </source>
</evidence>
<feature type="signal peptide" evidence="8">
    <location>
        <begin position="1"/>
        <end position="24"/>
    </location>
</feature>
<evidence type="ECO:0000256" key="2">
    <source>
        <dbReference type="ARBA" id="ARBA00022617"/>
    </source>
</evidence>
<evidence type="ECO:0000256" key="6">
    <source>
        <dbReference type="PIRSR" id="PIRSR000027-1"/>
    </source>
</evidence>
<name>A0AAJ0XFA8_HALSE</name>
<reference evidence="9" key="1">
    <citation type="submission" date="2017-05" db="EMBL/GenBank/DDBJ databases">
        <authorList>
            <person name="Imhoff J.F."/>
            <person name="Rahn T."/>
            <person name="Kuenzel S."/>
            <person name="Neulinger S.C."/>
        </authorList>
    </citation>
    <scope>NUCLEOTIDE SEQUENCE</scope>
    <source>
        <strain evidence="9">DSM 4395</strain>
    </source>
</reference>
<dbReference type="EMBL" id="NHSF01000016">
    <property type="protein sequence ID" value="MBK5929492.1"/>
    <property type="molecule type" value="Genomic_DNA"/>
</dbReference>
<evidence type="ECO:0000256" key="8">
    <source>
        <dbReference type="SAM" id="SignalP"/>
    </source>
</evidence>
<dbReference type="AlphaFoldDB" id="A0AAJ0XFA8"/>
<dbReference type="Gene3D" id="1.20.120.10">
    <property type="entry name" value="Cytochrome c/b562"/>
    <property type="match status" value="1"/>
</dbReference>
<proteinExistence type="predicted"/>
<dbReference type="InterPro" id="IPR015984">
    <property type="entry name" value="Cyt_c_prime_subgr"/>
</dbReference>
<organism evidence="9 10">
    <name type="scientific">Halochromatium salexigens</name>
    <name type="common">Chromatium salexigens</name>
    <dbReference type="NCBI Taxonomy" id="49447"/>
    <lineage>
        <taxon>Bacteria</taxon>
        <taxon>Pseudomonadati</taxon>
        <taxon>Pseudomonadota</taxon>
        <taxon>Gammaproteobacteria</taxon>
        <taxon>Chromatiales</taxon>
        <taxon>Chromatiaceae</taxon>
        <taxon>Halochromatium</taxon>
    </lineage>
</organism>
<accession>A0AAJ0XFA8</accession>
<keyword evidence="1" id="KW-0813">Transport</keyword>
<dbReference type="GO" id="GO:0009055">
    <property type="term" value="F:electron transfer activity"/>
    <property type="evidence" value="ECO:0007669"/>
    <property type="project" value="InterPro"/>
</dbReference>
<dbReference type="PIRSF" id="PIRSF000027">
    <property type="entry name" value="Cytc_c_prime"/>
    <property type="match status" value="1"/>
</dbReference>
<feature type="binding site" description="covalent" evidence="7">
    <location>
        <position position="145"/>
    </location>
    <ligand>
        <name>heme c</name>
        <dbReference type="ChEBI" id="CHEBI:61717"/>
    </ligand>
</feature>
<sequence>MITRLRAAALGTIAIALVGTAATAADLKPEEQIQTRQAGYRFMSWNMGKIKANLEGDYNQQQVQAAADAIAGIANSGMGALYGPGTDQDIGDVKTRVKPELFTDQEAVGKVAVAFIEAANNMAETAALGDKAEVKTAFGELGESCKGCHDKFRKD</sequence>
<dbReference type="GO" id="GO:0022900">
    <property type="term" value="P:electron transport chain"/>
    <property type="evidence" value="ECO:0007669"/>
    <property type="project" value="InterPro"/>
</dbReference>
<dbReference type="GO" id="GO:0005506">
    <property type="term" value="F:iron ion binding"/>
    <property type="evidence" value="ECO:0007669"/>
    <property type="project" value="InterPro"/>
</dbReference>
<keyword evidence="4" id="KW-0249">Electron transport</keyword>
<feature type="binding site" description="covalent" evidence="7">
    <location>
        <position position="148"/>
    </location>
    <ligand>
        <name>heme c</name>
        <dbReference type="ChEBI" id="CHEBI:61717"/>
    </ligand>
</feature>
<dbReference type="RefSeq" id="WP_201243847.1">
    <property type="nucleotide sequence ID" value="NZ_NHSF01000016.1"/>
</dbReference>
<dbReference type="PROSITE" id="PS51009">
    <property type="entry name" value="CYTCII"/>
    <property type="match status" value="1"/>
</dbReference>
<dbReference type="Proteomes" id="UP001296967">
    <property type="component" value="Unassembled WGS sequence"/>
</dbReference>
<evidence type="ECO:0000256" key="4">
    <source>
        <dbReference type="ARBA" id="ARBA00022982"/>
    </source>
</evidence>
<dbReference type="GO" id="GO:0020037">
    <property type="term" value="F:heme binding"/>
    <property type="evidence" value="ECO:0007669"/>
    <property type="project" value="InterPro"/>
</dbReference>
<dbReference type="GO" id="GO:0042597">
    <property type="term" value="C:periplasmic space"/>
    <property type="evidence" value="ECO:0007669"/>
    <property type="project" value="InterPro"/>
</dbReference>
<gene>
    <name evidence="9" type="ORF">CCR82_02805</name>
</gene>
<dbReference type="SUPFAM" id="SSF47175">
    <property type="entry name" value="Cytochromes"/>
    <property type="match status" value="1"/>
</dbReference>
<evidence type="ECO:0000256" key="7">
    <source>
        <dbReference type="PIRSR" id="PIRSR000027-2"/>
    </source>
</evidence>
<keyword evidence="8" id="KW-0732">Signal</keyword>
<dbReference type="InterPro" id="IPR002321">
    <property type="entry name" value="Cyt_c_II"/>
</dbReference>